<sequence length="345" mass="39677">MKFSILCTAFLSISSIVSAVDVYKSWTDSDLRAWLADQGIVVAPDTPRKSLLKDVEKNWDSVITKAYDSWSDSNIADYLRDAGFKVQEEAEANRAALSNALKEKYEASSEWLFSTWEEAQLRSFLAANSVQYNAEATKDELVKKAQEFYANTKDTAKYPVDELYSNWKDSELRSWLIKHGVDTKDLSTREKLISKVRSNSFKSHLKANAENKAKSSYNTAFETARKWYESALDYMLSTKESVQDTTGSLASWVSEAWSENSIKQWAQDHGLTDLPEAFDKKSVQDFFHKHMSLLQEDLEARRSYLREFAQKQNILSKPKPKPWYTWQGVRERMTRMMAGAPRIDL</sequence>
<feature type="chain" id="PRO_5009163156" description="Meiotic sister chromatid recombination protein 1" evidence="1">
    <location>
        <begin position="20"/>
        <end position="345"/>
    </location>
</feature>
<dbReference type="AlphaFoldDB" id="A0A1E4TAZ3"/>
<reference evidence="3" key="1">
    <citation type="submission" date="2016-02" db="EMBL/GenBank/DDBJ databases">
        <title>Comparative genomics of biotechnologically important yeasts.</title>
        <authorList>
            <consortium name="DOE Joint Genome Institute"/>
            <person name="Riley R."/>
            <person name="Haridas S."/>
            <person name="Wolfe K.H."/>
            <person name="Lopes M.R."/>
            <person name="Hittinger C.T."/>
            <person name="Goker M."/>
            <person name="Salamov A."/>
            <person name="Wisecaver J."/>
            <person name="Long T.M."/>
            <person name="Aerts A.L."/>
            <person name="Barry K."/>
            <person name="Choi C."/>
            <person name="Clum A."/>
            <person name="Coughlan A.Y."/>
            <person name="Deshpande S."/>
            <person name="Douglass A.P."/>
            <person name="Hanson S.J."/>
            <person name="Klenk H.-P."/>
            <person name="Labutti K."/>
            <person name="Lapidus A."/>
            <person name="Lindquist E."/>
            <person name="Lipzen A."/>
            <person name="Meier-Kolthoff J.P."/>
            <person name="Ohm R.A."/>
            <person name="Otillar R.P."/>
            <person name="Pangilinan J."/>
            <person name="Peng Y."/>
            <person name="Rokas A."/>
            <person name="Rosa C.A."/>
            <person name="Scheuner C."/>
            <person name="Sibirny A.A."/>
            <person name="Slot J.C."/>
            <person name="Stielow J.B."/>
            <person name="Sun H."/>
            <person name="Kurtzman C.P."/>
            <person name="Blackwell M."/>
            <person name="Jeffries T.W."/>
            <person name="Grigoriev I.V."/>
        </authorList>
    </citation>
    <scope>NUCLEOTIDE SEQUENCE [LARGE SCALE GENOMIC DNA]</scope>
    <source>
        <strain evidence="3">NRRL Y-17796</strain>
    </source>
</reference>
<keyword evidence="1" id="KW-0732">Signal</keyword>
<dbReference type="EMBL" id="KV453843">
    <property type="protein sequence ID" value="ODV88909.1"/>
    <property type="molecule type" value="Genomic_DNA"/>
</dbReference>
<accession>A0A1E4TAZ3</accession>
<gene>
    <name evidence="2" type="ORF">CANCADRAFT_130702</name>
</gene>
<evidence type="ECO:0000313" key="3">
    <source>
        <dbReference type="Proteomes" id="UP000095023"/>
    </source>
</evidence>
<dbReference type="OrthoDB" id="2527403at2759"/>
<evidence type="ECO:0000313" key="2">
    <source>
        <dbReference type="EMBL" id="ODV88909.1"/>
    </source>
</evidence>
<feature type="signal peptide" evidence="1">
    <location>
        <begin position="1"/>
        <end position="19"/>
    </location>
</feature>
<organism evidence="2 3">
    <name type="scientific">Tortispora caseinolytica NRRL Y-17796</name>
    <dbReference type="NCBI Taxonomy" id="767744"/>
    <lineage>
        <taxon>Eukaryota</taxon>
        <taxon>Fungi</taxon>
        <taxon>Dikarya</taxon>
        <taxon>Ascomycota</taxon>
        <taxon>Saccharomycotina</taxon>
        <taxon>Trigonopsidomycetes</taxon>
        <taxon>Trigonopsidales</taxon>
        <taxon>Trigonopsidaceae</taxon>
        <taxon>Tortispora</taxon>
    </lineage>
</organism>
<protein>
    <recommendedName>
        <fullName evidence="4">Meiotic sister chromatid recombination protein 1</fullName>
    </recommendedName>
</protein>
<keyword evidence="3" id="KW-1185">Reference proteome</keyword>
<dbReference type="Pfam" id="PF10281">
    <property type="entry name" value="Ish1"/>
    <property type="match status" value="3"/>
</dbReference>
<evidence type="ECO:0000256" key="1">
    <source>
        <dbReference type="SAM" id="SignalP"/>
    </source>
</evidence>
<proteinExistence type="predicted"/>
<dbReference type="Proteomes" id="UP000095023">
    <property type="component" value="Unassembled WGS sequence"/>
</dbReference>
<evidence type="ECO:0008006" key="4">
    <source>
        <dbReference type="Google" id="ProtNLM"/>
    </source>
</evidence>
<name>A0A1E4TAZ3_9ASCO</name>
<dbReference type="InterPro" id="IPR018803">
    <property type="entry name" value="Ish1/Msc1-like"/>
</dbReference>